<evidence type="ECO:0000313" key="5">
    <source>
        <dbReference type="EMBL" id="KAK8773097.1"/>
    </source>
</evidence>
<reference evidence="5 6" key="1">
    <citation type="journal article" date="2023" name="Arcadia Sci">
        <title>De novo assembly of a long-read Amblyomma americanum tick genome.</title>
        <authorList>
            <person name="Chou S."/>
            <person name="Poskanzer K.E."/>
            <person name="Rollins M."/>
            <person name="Thuy-Boun P.S."/>
        </authorList>
    </citation>
    <scope>NUCLEOTIDE SEQUENCE [LARGE SCALE GENOMIC DNA]</scope>
    <source>
        <strain evidence="5">F_SG_1</strain>
        <tissue evidence="5">Salivary glands</tissue>
    </source>
</reference>
<keyword evidence="3" id="KW-1133">Transmembrane helix</keyword>
<sequence length="657" mass="72482">MAAPEQQQEPETGQQHQSSCEESQLEEKLSERHLKERPVSRYILGAGVVALVLVLAAVSGLVVQYARSTFHSPPGDVCDTVDCVLHARSILATMNESADPCADLHAHVCGRSGEAETARDTLLRIYSREVVNTLGDAQAFLGSYHGSSAAVKAFAAFAKCLDRGASRDAGNFVAFMRDRGILWPHPPAASKAGADLHGVLDVLLDLTVNWRVALWFDVTVSSNSNQADPIIIIGDIGDVPALRMDQLAGADNFTYADVVQNMSHFLSGGEVTLNEAELVELRQDEAAFRNTLLASYTYADEDEFDNLLPLKDFATLFGPDVSSAEWTTLLGKYLRDAVNVSATTTVLVFKEQQFKRVGNMMGYLPNQRLWNVLGWTFAYAYAWIINADFDSLELNPTTRDVTTRVQCFIATQESFGIAYASPAFRDAFNASDRDKVVAVLNWTSAALVTLANASRAIAESTKTEARSKIESLASTRLWPPEPYLHVGSLDSLYTNFSGEARSFLEIWLQSRKALRAALASPYYDSLLTSRSRFENIVTRLTSFAVYGRINNTSLLRRLDAAKSSGERRQLGDLFALDVAFLAMQTSSVQDPDKWPLRLKSLEALTEVQTFYVSYCSHHCYEPSGRLMCNLAMNASEFNDAFKCDARPRNSSSTCVFV</sequence>
<dbReference type="Pfam" id="PF05649">
    <property type="entry name" value="Peptidase_M13_N"/>
    <property type="match status" value="1"/>
</dbReference>
<keyword evidence="3" id="KW-0812">Transmembrane</keyword>
<dbReference type="InterPro" id="IPR042089">
    <property type="entry name" value="Peptidase_M13_dom_2"/>
</dbReference>
<dbReference type="PANTHER" id="PTHR11733:SF241">
    <property type="entry name" value="GH26575P-RELATED"/>
    <property type="match status" value="1"/>
</dbReference>
<keyword evidence="3" id="KW-0472">Membrane</keyword>
<dbReference type="AlphaFoldDB" id="A0AAQ4EE70"/>
<evidence type="ECO:0000256" key="2">
    <source>
        <dbReference type="SAM" id="MobiDB-lite"/>
    </source>
</evidence>
<dbReference type="GO" id="GO:0004222">
    <property type="term" value="F:metalloendopeptidase activity"/>
    <property type="evidence" value="ECO:0007669"/>
    <property type="project" value="InterPro"/>
</dbReference>
<feature type="region of interest" description="Disordered" evidence="2">
    <location>
        <begin position="1"/>
        <end position="31"/>
    </location>
</feature>
<dbReference type="GO" id="GO:0005886">
    <property type="term" value="C:plasma membrane"/>
    <property type="evidence" value="ECO:0007669"/>
    <property type="project" value="TreeGrafter"/>
</dbReference>
<keyword evidence="6" id="KW-1185">Reference proteome</keyword>
<evidence type="ECO:0000313" key="6">
    <source>
        <dbReference type="Proteomes" id="UP001321473"/>
    </source>
</evidence>
<evidence type="ECO:0000259" key="4">
    <source>
        <dbReference type="Pfam" id="PF05649"/>
    </source>
</evidence>
<organism evidence="5 6">
    <name type="scientific">Amblyomma americanum</name>
    <name type="common">Lone star tick</name>
    <dbReference type="NCBI Taxonomy" id="6943"/>
    <lineage>
        <taxon>Eukaryota</taxon>
        <taxon>Metazoa</taxon>
        <taxon>Ecdysozoa</taxon>
        <taxon>Arthropoda</taxon>
        <taxon>Chelicerata</taxon>
        <taxon>Arachnida</taxon>
        <taxon>Acari</taxon>
        <taxon>Parasitiformes</taxon>
        <taxon>Ixodida</taxon>
        <taxon>Ixodoidea</taxon>
        <taxon>Ixodidae</taxon>
        <taxon>Amblyomminae</taxon>
        <taxon>Amblyomma</taxon>
    </lineage>
</organism>
<dbReference type="SUPFAM" id="SSF55486">
    <property type="entry name" value="Metalloproteases ('zincins'), catalytic domain"/>
    <property type="match status" value="1"/>
</dbReference>
<proteinExistence type="inferred from homology"/>
<dbReference type="InterPro" id="IPR000718">
    <property type="entry name" value="Peptidase_M13"/>
</dbReference>
<protein>
    <recommendedName>
        <fullName evidence="4">Peptidase M13 N-terminal domain-containing protein</fullName>
    </recommendedName>
</protein>
<feature type="transmembrane region" description="Helical" evidence="3">
    <location>
        <begin position="42"/>
        <end position="63"/>
    </location>
</feature>
<comment type="caution">
    <text evidence="5">The sequence shown here is derived from an EMBL/GenBank/DDBJ whole genome shotgun (WGS) entry which is preliminary data.</text>
</comment>
<accession>A0AAQ4EE70</accession>
<feature type="domain" description="Peptidase M13 N-terminal" evidence="4">
    <location>
        <begin position="100"/>
        <end position="472"/>
    </location>
</feature>
<dbReference type="InterPro" id="IPR008753">
    <property type="entry name" value="Peptidase_M13_N"/>
</dbReference>
<dbReference type="GO" id="GO:0016485">
    <property type="term" value="P:protein processing"/>
    <property type="evidence" value="ECO:0007669"/>
    <property type="project" value="TreeGrafter"/>
</dbReference>
<dbReference type="PROSITE" id="PS51885">
    <property type="entry name" value="NEPRILYSIN"/>
    <property type="match status" value="1"/>
</dbReference>
<dbReference type="PANTHER" id="PTHR11733">
    <property type="entry name" value="ZINC METALLOPROTEASE FAMILY M13 NEPRILYSIN-RELATED"/>
    <property type="match status" value="1"/>
</dbReference>
<dbReference type="Gene3D" id="1.10.1380.10">
    <property type="entry name" value="Neutral endopeptidase , domain2"/>
    <property type="match status" value="1"/>
</dbReference>
<dbReference type="InterPro" id="IPR024079">
    <property type="entry name" value="MetalloPept_cat_dom_sf"/>
</dbReference>
<comment type="similarity">
    <text evidence="1">Belongs to the peptidase M13 family.</text>
</comment>
<gene>
    <name evidence="5" type="ORF">V5799_012342</name>
</gene>
<evidence type="ECO:0000256" key="1">
    <source>
        <dbReference type="ARBA" id="ARBA00007357"/>
    </source>
</evidence>
<dbReference type="EMBL" id="JARKHS020017332">
    <property type="protein sequence ID" value="KAK8773097.1"/>
    <property type="molecule type" value="Genomic_DNA"/>
</dbReference>
<dbReference type="Gene3D" id="3.40.390.10">
    <property type="entry name" value="Collagenase (Catalytic Domain)"/>
    <property type="match status" value="1"/>
</dbReference>
<feature type="compositionally biased region" description="Low complexity" evidence="2">
    <location>
        <begin position="1"/>
        <end position="17"/>
    </location>
</feature>
<name>A0AAQ4EE70_AMBAM</name>
<evidence type="ECO:0000256" key="3">
    <source>
        <dbReference type="SAM" id="Phobius"/>
    </source>
</evidence>
<dbReference type="Proteomes" id="UP001321473">
    <property type="component" value="Unassembled WGS sequence"/>
</dbReference>